<dbReference type="InterPro" id="IPR005828">
    <property type="entry name" value="MFS_sugar_transport-like"/>
</dbReference>
<dbReference type="InterPro" id="IPR020846">
    <property type="entry name" value="MFS_dom"/>
</dbReference>
<feature type="transmembrane region" description="Helical" evidence="5">
    <location>
        <begin position="88"/>
        <end position="104"/>
    </location>
</feature>
<dbReference type="GO" id="GO:0016020">
    <property type="term" value="C:membrane"/>
    <property type="evidence" value="ECO:0007669"/>
    <property type="project" value="UniProtKB-SubCell"/>
</dbReference>
<feature type="transmembrane region" description="Helical" evidence="5">
    <location>
        <begin position="383"/>
        <end position="406"/>
    </location>
</feature>
<evidence type="ECO:0000256" key="5">
    <source>
        <dbReference type="SAM" id="Phobius"/>
    </source>
</evidence>
<dbReference type="InterPro" id="IPR036259">
    <property type="entry name" value="MFS_trans_sf"/>
</dbReference>
<evidence type="ECO:0000259" key="6">
    <source>
        <dbReference type="PROSITE" id="PS50850"/>
    </source>
</evidence>
<dbReference type="PANTHER" id="PTHR24064">
    <property type="entry name" value="SOLUTE CARRIER FAMILY 22 MEMBER"/>
    <property type="match status" value="1"/>
</dbReference>
<feature type="transmembrane region" description="Helical" evidence="5">
    <location>
        <begin position="347"/>
        <end position="371"/>
    </location>
</feature>
<dbReference type="PROSITE" id="PS50850">
    <property type="entry name" value="MFS"/>
    <property type="match status" value="1"/>
</dbReference>
<dbReference type="SUPFAM" id="SSF103473">
    <property type="entry name" value="MFS general substrate transporter"/>
    <property type="match status" value="1"/>
</dbReference>
<protein>
    <recommendedName>
        <fullName evidence="6">Major facilitator superfamily (MFS) profile domain-containing protein</fullName>
    </recommendedName>
</protein>
<evidence type="ECO:0000256" key="2">
    <source>
        <dbReference type="ARBA" id="ARBA00022692"/>
    </source>
</evidence>
<feature type="transmembrane region" description="Helical" evidence="5">
    <location>
        <begin position="292"/>
        <end position="314"/>
    </location>
</feature>
<evidence type="ECO:0000256" key="3">
    <source>
        <dbReference type="ARBA" id="ARBA00022989"/>
    </source>
</evidence>
<evidence type="ECO:0000256" key="4">
    <source>
        <dbReference type="ARBA" id="ARBA00023136"/>
    </source>
</evidence>
<evidence type="ECO:0000313" key="8">
    <source>
        <dbReference type="Proteomes" id="UP000829720"/>
    </source>
</evidence>
<evidence type="ECO:0000256" key="1">
    <source>
        <dbReference type="ARBA" id="ARBA00004141"/>
    </source>
</evidence>
<keyword evidence="3 5" id="KW-1133">Transmembrane helix</keyword>
<dbReference type="Pfam" id="PF00083">
    <property type="entry name" value="Sugar_tr"/>
    <property type="match status" value="1"/>
</dbReference>
<dbReference type="GO" id="GO:0022857">
    <property type="term" value="F:transmembrane transporter activity"/>
    <property type="evidence" value="ECO:0007669"/>
    <property type="project" value="InterPro"/>
</dbReference>
<comment type="subcellular location">
    <subcellularLocation>
        <location evidence="1">Membrane</location>
        <topology evidence="1">Multi-pass membrane protein</topology>
    </subcellularLocation>
</comment>
<reference evidence="7" key="1">
    <citation type="submission" date="2021-01" db="EMBL/GenBank/DDBJ databases">
        <authorList>
            <person name="Zahm M."/>
            <person name="Roques C."/>
            <person name="Cabau C."/>
            <person name="Klopp C."/>
            <person name="Donnadieu C."/>
            <person name="Jouanno E."/>
            <person name="Lampietro C."/>
            <person name="Louis A."/>
            <person name="Herpin A."/>
            <person name="Echchiki A."/>
            <person name="Berthelot C."/>
            <person name="Parey E."/>
            <person name="Roest-Crollius H."/>
            <person name="Braasch I."/>
            <person name="Postlethwait J."/>
            <person name="Bobe J."/>
            <person name="Montfort J."/>
            <person name="Bouchez O."/>
            <person name="Begum T."/>
            <person name="Mejri S."/>
            <person name="Adams A."/>
            <person name="Chen W.-J."/>
            <person name="Guiguen Y."/>
        </authorList>
    </citation>
    <scope>NUCLEOTIDE SEQUENCE</scope>
    <source>
        <tissue evidence="7">Blood</tissue>
    </source>
</reference>
<feature type="transmembrane region" description="Helical" evidence="5">
    <location>
        <begin position="176"/>
        <end position="194"/>
    </location>
</feature>
<dbReference type="Proteomes" id="UP000829720">
    <property type="component" value="Unassembled WGS sequence"/>
</dbReference>
<proteinExistence type="predicted"/>
<dbReference type="Gene3D" id="1.20.1250.20">
    <property type="entry name" value="MFS general substrate transporter like domains"/>
    <property type="match status" value="1"/>
</dbReference>
<feature type="transmembrane region" description="Helical" evidence="5">
    <location>
        <begin position="147"/>
        <end position="170"/>
    </location>
</feature>
<gene>
    <name evidence="7" type="ORF">AGOR_G00191660</name>
</gene>
<accession>A0A8T3CQR9</accession>
<dbReference type="AlphaFoldDB" id="A0A8T3CQR9"/>
<organism evidence="7 8">
    <name type="scientific">Albula goreensis</name>
    <dbReference type="NCBI Taxonomy" id="1534307"/>
    <lineage>
        <taxon>Eukaryota</taxon>
        <taxon>Metazoa</taxon>
        <taxon>Chordata</taxon>
        <taxon>Craniata</taxon>
        <taxon>Vertebrata</taxon>
        <taxon>Euteleostomi</taxon>
        <taxon>Actinopterygii</taxon>
        <taxon>Neopterygii</taxon>
        <taxon>Teleostei</taxon>
        <taxon>Albuliformes</taxon>
        <taxon>Albulidae</taxon>
        <taxon>Albula</taxon>
    </lineage>
</organism>
<dbReference type="EMBL" id="JAERUA010000018">
    <property type="protein sequence ID" value="KAI1887569.1"/>
    <property type="molecule type" value="Genomic_DNA"/>
</dbReference>
<keyword evidence="2 5" id="KW-0812">Transmembrane</keyword>
<sequence length="466" mass="51746">MSPGVEVASPSTAFGKNESSLGLLNETEGCLDGWDFSTERYTSTVVTEWNLVCDEAWKAPFAASVYFFGALLGLLVSGHISDRFGRKHVFFVCMALQTICTVLQASSNSWAMYCIFYFFAGVGTISKYNAAFVLGSELLNKSTRVNFSTLGIGLFFALGCAFLPLFAFLIREWRMLLVALGSVGFLFIPLWWFIPESPRWLLSQGRVAEAEAIIRAAAQKNRLSAPAVIFRMEDCIRLTDNKGEHEKLYTIFDLFKATNMRIITIIMLIIWTVTLATFYGLSLSIPKMDGDPYLSCFMSGINEMVGYIIAWLATRYCSRRFALFGMMLSCGVLLLVVQFIPQEHSTLILALMMMGKMAVSAAFCFLYPYCLELFPTVVRQMGLGLATFSGNLGSLITPYILIIGAYNEHLPNILMGGLSVFAGLLSLLLPETRDTKLPEHMGEVRPLSCFCVKESSAQSQWENAGL</sequence>
<keyword evidence="4 5" id="KW-0472">Membrane</keyword>
<evidence type="ECO:0000313" key="7">
    <source>
        <dbReference type="EMBL" id="KAI1887569.1"/>
    </source>
</evidence>
<feature type="transmembrane region" description="Helical" evidence="5">
    <location>
        <begin position="262"/>
        <end position="280"/>
    </location>
</feature>
<feature type="domain" description="Major facilitator superfamily (MFS) profile" evidence="6">
    <location>
        <begin position="1"/>
        <end position="434"/>
    </location>
</feature>
<dbReference type="OrthoDB" id="3936150at2759"/>
<feature type="transmembrane region" description="Helical" evidence="5">
    <location>
        <begin position="110"/>
        <end position="135"/>
    </location>
</feature>
<comment type="caution">
    <text evidence="7">The sequence shown here is derived from an EMBL/GenBank/DDBJ whole genome shotgun (WGS) entry which is preliminary data.</text>
</comment>
<feature type="transmembrane region" description="Helical" evidence="5">
    <location>
        <begin position="412"/>
        <end position="429"/>
    </location>
</feature>
<feature type="transmembrane region" description="Helical" evidence="5">
    <location>
        <begin position="321"/>
        <end position="341"/>
    </location>
</feature>
<name>A0A8T3CQR9_9TELE</name>
<feature type="transmembrane region" description="Helical" evidence="5">
    <location>
        <begin position="59"/>
        <end position="76"/>
    </location>
</feature>
<keyword evidence="8" id="KW-1185">Reference proteome</keyword>